<organism evidence="3 4">
    <name type="scientific">Septoria linicola</name>
    <dbReference type="NCBI Taxonomy" id="215465"/>
    <lineage>
        <taxon>Eukaryota</taxon>
        <taxon>Fungi</taxon>
        <taxon>Dikarya</taxon>
        <taxon>Ascomycota</taxon>
        <taxon>Pezizomycotina</taxon>
        <taxon>Dothideomycetes</taxon>
        <taxon>Dothideomycetidae</taxon>
        <taxon>Mycosphaerellales</taxon>
        <taxon>Mycosphaerellaceae</taxon>
        <taxon>Septoria</taxon>
    </lineage>
</organism>
<evidence type="ECO:0000256" key="1">
    <source>
        <dbReference type="SAM" id="MobiDB-lite"/>
    </source>
</evidence>
<gene>
    <name evidence="3" type="ORF">Slin15195_G101010</name>
</gene>
<dbReference type="PANTHER" id="PTHR38117:SF1">
    <property type="entry name" value="DUF3074 DOMAIN-CONTAINING PROTEIN"/>
    <property type="match status" value="1"/>
</dbReference>
<dbReference type="InterPro" id="IPR055481">
    <property type="entry name" value="DUF7053"/>
</dbReference>
<dbReference type="Proteomes" id="UP001056384">
    <property type="component" value="Chromosome 9"/>
</dbReference>
<feature type="compositionally biased region" description="Polar residues" evidence="1">
    <location>
        <begin position="288"/>
        <end position="304"/>
    </location>
</feature>
<feature type="compositionally biased region" description="Low complexity" evidence="1">
    <location>
        <begin position="203"/>
        <end position="223"/>
    </location>
</feature>
<accession>A0A9Q9AVQ6</accession>
<feature type="compositionally biased region" description="Polar residues" evidence="1">
    <location>
        <begin position="437"/>
        <end position="446"/>
    </location>
</feature>
<dbReference type="AlphaFoldDB" id="A0A9Q9AVQ6"/>
<feature type="compositionally biased region" description="Polar residues" evidence="1">
    <location>
        <begin position="356"/>
        <end position="377"/>
    </location>
</feature>
<proteinExistence type="predicted"/>
<feature type="compositionally biased region" description="Polar residues" evidence="1">
    <location>
        <begin position="465"/>
        <end position="479"/>
    </location>
</feature>
<name>A0A9Q9AVQ6_9PEZI</name>
<feature type="compositionally biased region" description="Low complexity" evidence="1">
    <location>
        <begin position="328"/>
        <end position="344"/>
    </location>
</feature>
<feature type="region of interest" description="Disordered" evidence="1">
    <location>
        <begin position="258"/>
        <end position="481"/>
    </location>
</feature>
<evidence type="ECO:0000313" key="3">
    <source>
        <dbReference type="EMBL" id="USW56782.1"/>
    </source>
</evidence>
<dbReference type="PANTHER" id="PTHR38117">
    <property type="entry name" value="NACHT AND WD40 DOMAIN PROTEIN"/>
    <property type="match status" value="1"/>
</dbReference>
<sequence>MGKKIVYTKITPLPSNVPRQLAVELLHSHEEVIKLNPLVTGVNAIETPRDSPNEEYFSQWYEINEVITWGFGMRKKIAFKGVFHDQPWGLQSHVYAPMGVDLRNKYRIGGNQPGEPREPRELGIDTPLDGLYLREDVEIVCNLALASFVKKETKEATGMMIARLAKKAELLDEGKLHAMFENGRLKTSRPSEFVNHDDAHSIAPSSPGGAMPGSPSPSMSSAGFGQQFGPRLDQKGYGKYHDVARTNSLRVSGYMPAYQQQGYNGPESSPRPSTTNMPMINELPGDYHQQQGLQPQPFTPQGQVFRSELPGDSSFSTGTPSPQPSPGQAPADFEKPPIQQYHAYPAPPQHQHPSDRSSVSTQGGHYHAYSTSDASQRNYSVSSQGSHSHSNSYGPVGQAITIDNNAGLTAHRYSDPNGPPYPSSRPQSEAVPDHQRFSQLSVQSNGPAPAIPPRDTRRNSAFIANGTNSSNNHSPTGTSAKCPVCGLFEGDEAAVSHHVSKAHFT</sequence>
<feature type="domain" description="DUF7053" evidence="2">
    <location>
        <begin position="3"/>
        <end position="169"/>
    </location>
</feature>
<dbReference type="Pfam" id="PF23155">
    <property type="entry name" value="DUF7053"/>
    <property type="match status" value="1"/>
</dbReference>
<feature type="compositionally biased region" description="Low complexity" evidence="1">
    <location>
        <begin position="378"/>
        <end position="394"/>
    </location>
</feature>
<reference evidence="3" key="1">
    <citation type="submission" date="2022-06" db="EMBL/GenBank/DDBJ databases">
        <title>Complete genome sequences of two strains of the flax pathogen Septoria linicola.</title>
        <authorList>
            <person name="Lapalu N."/>
            <person name="Simon A."/>
            <person name="Demenou B."/>
            <person name="Paumier D."/>
            <person name="Guillot M.-P."/>
            <person name="Gout L."/>
            <person name="Valade R."/>
        </authorList>
    </citation>
    <scope>NUCLEOTIDE SEQUENCE</scope>
    <source>
        <strain evidence="3">SE15195</strain>
    </source>
</reference>
<keyword evidence="4" id="KW-1185">Reference proteome</keyword>
<evidence type="ECO:0000313" key="4">
    <source>
        <dbReference type="Proteomes" id="UP001056384"/>
    </source>
</evidence>
<feature type="compositionally biased region" description="Polar residues" evidence="1">
    <location>
        <begin position="258"/>
        <end position="278"/>
    </location>
</feature>
<dbReference type="EMBL" id="CP099426">
    <property type="protein sequence ID" value="USW56782.1"/>
    <property type="molecule type" value="Genomic_DNA"/>
</dbReference>
<protein>
    <recommendedName>
        <fullName evidence="2">DUF7053 domain-containing protein</fullName>
    </recommendedName>
</protein>
<feature type="region of interest" description="Disordered" evidence="1">
    <location>
        <begin position="199"/>
        <end position="225"/>
    </location>
</feature>
<evidence type="ECO:0000259" key="2">
    <source>
        <dbReference type="Pfam" id="PF23155"/>
    </source>
</evidence>